<feature type="compositionally biased region" description="Gly residues" evidence="1">
    <location>
        <begin position="285"/>
        <end position="299"/>
    </location>
</feature>
<dbReference type="AlphaFoldDB" id="A0A9W6BVY2"/>
<name>A0A9W6BVY2_9CHLO</name>
<feature type="compositionally biased region" description="Gly residues" evidence="1">
    <location>
        <begin position="233"/>
        <end position="247"/>
    </location>
</feature>
<feature type="compositionally biased region" description="Gly residues" evidence="1">
    <location>
        <begin position="207"/>
        <end position="221"/>
    </location>
</feature>
<dbReference type="EMBL" id="BRXU01000024">
    <property type="protein sequence ID" value="GLC58822.1"/>
    <property type="molecule type" value="Genomic_DNA"/>
</dbReference>
<organism evidence="2 3">
    <name type="scientific">Pleodorina starrii</name>
    <dbReference type="NCBI Taxonomy" id="330485"/>
    <lineage>
        <taxon>Eukaryota</taxon>
        <taxon>Viridiplantae</taxon>
        <taxon>Chlorophyta</taxon>
        <taxon>core chlorophytes</taxon>
        <taxon>Chlorophyceae</taxon>
        <taxon>CS clade</taxon>
        <taxon>Chlamydomonadales</taxon>
        <taxon>Volvocaceae</taxon>
        <taxon>Pleodorina</taxon>
    </lineage>
</organism>
<keyword evidence="3" id="KW-1185">Reference proteome</keyword>
<proteinExistence type="predicted"/>
<dbReference type="Proteomes" id="UP001165080">
    <property type="component" value="Unassembled WGS sequence"/>
</dbReference>
<accession>A0A9W6BVY2</accession>
<protein>
    <recommendedName>
        <fullName evidence="4">Phytanoyl-CoA dioxygenase</fullName>
    </recommendedName>
</protein>
<gene>
    <name evidence="2" type="primary">PLESTBF000681</name>
    <name evidence="2" type="ORF">PLESTB_001404900</name>
</gene>
<sequence length="710" mass="74547">MGKGRPSARPPRHADPQRPFTTGGNGSARRRVDISGRCHHGGAAVSAAPPLCTSTDDSRSCRPSPLGSNEPTPAITFTPAAAVMAPRGELRCTGTVHRGRQHRPRRSGAPPPARRPEPEPEPGCWVQDLPRPLLEAAGKVPLRGAVAIGLQRRRRRWVLRRRVRRRVRVVVLVLAGVLEEARVLRRRVLRRREETGADEAAEAVGTQPGGTGIGGQGGGETGADEAAEAVGTQPGGTGIGGQGGGETGADEAAEAVGTQPGGTDIGGQGGGETGADEAAEAVGTQPGGTDIGGQGGGETGADEAAEAVGTQPGGTGIGGQGGGEETERRLQVGVNYSSRRPVKRRKPSPSTVQVESSAEQVCHESVPAALYKCEDIKEARSYLEMAGVVTLEPPKLQELLQAIPDAAEAAIQLCRLRGGPIFQELRHGDGGNYCYDEHDEGRLLMDYGTGGQRWMVDLKRPSMPAGRHAAGGSTGRGKSGSEMGEEGGGEEKEDGAEEEEGGGEEEDGGEEKEGRGEEEEEGGEGADGDEGEQEVSPQQVLKLYKRLLPIRRFGSSYLRNVARSKESVQKAVVLANHPGKPGDPPVGVQATHVDLAPEAGGFVGFMPLAPVSVLVSPGSHIAVQLYHKLREAHPQVPEKGIMLSVSAPKMVRMHMKPGQIVLLHVNTVHAGDAGVHNTWSPRIHFYVHQGDVDNETHPVEPMGPLFAALF</sequence>
<feature type="region of interest" description="Disordered" evidence="1">
    <location>
        <begin position="1"/>
        <end position="76"/>
    </location>
</feature>
<feature type="region of interest" description="Disordered" evidence="1">
    <location>
        <begin position="93"/>
        <end position="124"/>
    </location>
</feature>
<feature type="compositionally biased region" description="Gly residues" evidence="1">
    <location>
        <begin position="259"/>
        <end position="273"/>
    </location>
</feature>
<feature type="region of interest" description="Disordered" evidence="1">
    <location>
        <begin position="193"/>
        <end position="326"/>
    </location>
</feature>
<feature type="compositionally biased region" description="Acidic residues" evidence="1">
    <location>
        <begin position="483"/>
        <end position="533"/>
    </location>
</feature>
<evidence type="ECO:0000256" key="1">
    <source>
        <dbReference type="SAM" id="MobiDB-lite"/>
    </source>
</evidence>
<evidence type="ECO:0008006" key="4">
    <source>
        <dbReference type="Google" id="ProtNLM"/>
    </source>
</evidence>
<evidence type="ECO:0000313" key="3">
    <source>
        <dbReference type="Proteomes" id="UP001165080"/>
    </source>
</evidence>
<reference evidence="2 3" key="1">
    <citation type="journal article" date="2023" name="Commun. Biol.">
        <title>Reorganization of the ancestral sex-determining regions during the evolution of trioecy in Pleodorina starrii.</title>
        <authorList>
            <person name="Takahashi K."/>
            <person name="Suzuki S."/>
            <person name="Kawai-Toyooka H."/>
            <person name="Yamamoto K."/>
            <person name="Hamaji T."/>
            <person name="Ootsuki R."/>
            <person name="Yamaguchi H."/>
            <person name="Kawachi M."/>
            <person name="Higashiyama T."/>
            <person name="Nozaki H."/>
        </authorList>
    </citation>
    <scope>NUCLEOTIDE SEQUENCE [LARGE SCALE GENOMIC DNA]</scope>
    <source>
        <strain evidence="2 3">NIES-4479</strain>
    </source>
</reference>
<feature type="region of interest" description="Disordered" evidence="1">
    <location>
        <begin position="462"/>
        <end position="537"/>
    </location>
</feature>
<feature type="compositionally biased region" description="Basic residues" evidence="1">
    <location>
        <begin position="97"/>
        <end position="106"/>
    </location>
</feature>
<comment type="caution">
    <text evidence="2">The sequence shown here is derived from an EMBL/GenBank/DDBJ whole genome shotgun (WGS) entry which is preliminary data.</text>
</comment>
<dbReference type="SUPFAM" id="SSF51197">
    <property type="entry name" value="Clavaminate synthase-like"/>
    <property type="match status" value="1"/>
</dbReference>
<feature type="compositionally biased region" description="Gly residues" evidence="1">
    <location>
        <begin position="311"/>
        <end position="323"/>
    </location>
</feature>
<evidence type="ECO:0000313" key="2">
    <source>
        <dbReference type="EMBL" id="GLC58822.1"/>
    </source>
</evidence>